<keyword evidence="6 7" id="KW-0472">Membrane</keyword>
<dbReference type="GeneID" id="116199710"/>
<feature type="transmembrane region" description="Helical" evidence="7">
    <location>
        <begin position="464"/>
        <end position="486"/>
    </location>
</feature>
<evidence type="ECO:0000256" key="4">
    <source>
        <dbReference type="ARBA" id="ARBA00022692"/>
    </source>
</evidence>
<comment type="subcellular location">
    <subcellularLocation>
        <location evidence="1">Membrane</location>
        <topology evidence="1">Multi-pass membrane protein</topology>
    </subcellularLocation>
</comment>
<dbReference type="PANTHER" id="PTHR11206">
    <property type="entry name" value="MULTIDRUG RESISTANCE PROTEIN"/>
    <property type="match status" value="1"/>
</dbReference>
<dbReference type="InterPro" id="IPR002528">
    <property type="entry name" value="MATE_fam"/>
</dbReference>
<dbReference type="GO" id="GO:0015297">
    <property type="term" value="F:antiporter activity"/>
    <property type="evidence" value="ECO:0007669"/>
    <property type="project" value="InterPro"/>
</dbReference>
<feature type="transmembrane region" description="Helical" evidence="7">
    <location>
        <begin position="437"/>
        <end position="458"/>
    </location>
</feature>
<feature type="compositionally biased region" description="Polar residues" evidence="8">
    <location>
        <begin position="12"/>
        <end position="40"/>
    </location>
</feature>
<evidence type="ECO:0000256" key="7">
    <source>
        <dbReference type="RuleBase" id="RU004914"/>
    </source>
</evidence>
<evidence type="ECO:0000313" key="10">
    <source>
        <dbReference type="Proteomes" id="UP000197138"/>
    </source>
</evidence>
<feature type="transmembrane region" description="Helical" evidence="7">
    <location>
        <begin position="322"/>
        <end position="341"/>
    </location>
</feature>
<dbReference type="NCBIfam" id="TIGR00797">
    <property type="entry name" value="matE"/>
    <property type="match status" value="1"/>
</dbReference>
<evidence type="ECO:0000256" key="5">
    <source>
        <dbReference type="ARBA" id="ARBA00022989"/>
    </source>
</evidence>
<keyword evidence="3" id="KW-0813">Transport</keyword>
<evidence type="ECO:0000313" key="11">
    <source>
        <dbReference type="Proteomes" id="UP000515151"/>
    </source>
</evidence>
<feature type="transmembrane region" description="Helical" evidence="7">
    <location>
        <begin position="180"/>
        <end position="199"/>
    </location>
</feature>
<dbReference type="AlphaFoldDB" id="A0A218XXF5"/>
<dbReference type="GO" id="GO:0016020">
    <property type="term" value="C:membrane"/>
    <property type="evidence" value="ECO:0007669"/>
    <property type="project" value="UniProtKB-SubCell"/>
</dbReference>
<dbReference type="Proteomes" id="UP000515151">
    <property type="component" value="Chromosome 3"/>
</dbReference>
<dbReference type="GO" id="GO:1990961">
    <property type="term" value="P:xenobiotic detoxification by transmembrane export across the plasma membrane"/>
    <property type="evidence" value="ECO:0007669"/>
    <property type="project" value="InterPro"/>
</dbReference>
<evidence type="ECO:0000256" key="6">
    <source>
        <dbReference type="ARBA" id="ARBA00023136"/>
    </source>
</evidence>
<feature type="transmembrane region" description="Helical" evidence="7">
    <location>
        <begin position="406"/>
        <end position="430"/>
    </location>
</feature>
<feature type="region of interest" description="Disordered" evidence="8">
    <location>
        <begin position="1"/>
        <end position="44"/>
    </location>
</feature>
<evidence type="ECO:0000256" key="2">
    <source>
        <dbReference type="ARBA" id="ARBA00010199"/>
    </source>
</evidence>
<feature type="transmembrane region" description="Helical" evidence="7">
    <location>
        <begin position="148"/>
        <end position="168"/>
    </location>
</feature>
<evidence type="ECO:0000256" key="8">
    <source>
        <dbReference type="SAM" id="MobiDB-lite"/>
    </source>
</evidence>
<name>A0A218XXF5_PUNGR</name>
<feature type="transmembrane region" description="Helical" evidence="7">
    <location>
        <begin position="362"/>
        <end position="386"/>
    </location>
</feature>
<keyword evidence="11" id="KW-1185">Reference proteome</keyword>
<dbReference type="InterPro" id="IPR045069">
    <property type="entry name" value="MATE_euk"/>
</dbReference>
<reference evidence="11" key="3">
    <citation type="journal article" date="2020" name="Plant Biotechnol. J.">
        <title>The pomegranate (Punica granatum L.) draft genome dissects genetic divergence between soft- and hard-seeded cultivars.</title>
        <authorList>
            <person name="Luo X."/>
            <person name="Li H."/>
            <person name="Wu Z."/>
            <person name="Yao W."/>
            <person name="Zhao P."/>
            <person name="Cao D."/>
            <person name="Yu H."/>
            <person name="Li K."/>
            <person name="Poudel K."/>
            <person name="Zhao D."/>
            <person name="Zhang F."/>
            <person name="Xia X."/>
            <person name="Chen L."/>
            <person name="Wang Q."/>
            <person name="Jing D."/>
            <person name="Cao S."/>
        </authorList>
    </citation>
    <scope>NUCLEOTIDE SEQUENCE [LARGE SCALE GENOMIC DNA]</scope>
</reference>
<dbReference type="Pfam" id="PF01554">
    <property type="entry name" value="MatE"/>
    <property type="match status" value="2"/>
</dbReference>
<comment type="similarity">
    <text evidence="2 7">Belongs to the multi antimicrobial extrusion (MATE) (TC 2.A.66.1) family.</text>
</comment>
<dbReference type="OrthoDB" id="2126698at2759"/>
<keyword evidence="4 7" id="KW-0812">Transmembrane</keyword>
<protein>
    <recommendedName>
        <fullName evidence="7">Protein DETOXIFICATION</fullName>
    </recommendedName>
    <alternativeName>
        <fullName evidence="7">Multidrug and toxic compound extrusion protein</fullName>
    </alternativeName>
</protein>
<feature type="transmembrane region" description="Helical" evidence="7">
    <location>
        <begin position="284"/>
        <end position="310"/>
    </location>
</feature>
<reference evidence="12" key="4">
    <citation type="submission" date="2025-04" db="UniProtKB">
        <authorList>
            <consortium name="RefSeq"/>
        </authorList>
    </citation>
    <scope>IDENTIFICATION</scope>
    <source>
        <tissue evidence="12">Leaf</tissue>
    </source>
</reference>
<evidence type="ECO:0000256" key="3">
    <source>
        <dbReference type="ARBA" id="ARBA00022448"/>
    </source>
</evidence>
<feature type="transmembrane region" description="Helical" evidence="7">
    <location>
        <begin position="239"/>
        <end position="263"/>
    </location>
</feature>
<accession>A0A218XXF5</accession>
<sequence>MENGEHPLLSPRQGSQSGNAEGRRGTTQPYSSSATFSFTPGTDDIAPITGPRDFFREFSVEAKKLWFLAGPAVFTSICQFSLGAVTQVFVGHVSTLALAAVSIENSVIAGFSMGLMLGMGSALETLCGQAYGAGQLDMLGIYMQRSWIILNSMAVVLCLLYIFAAQLLRLIGQTKEISQGAGMFAIWMIPQLFAYAMNFPIAKFLQSQSKIIVMAVIAGVVLVLHTVFSWLLILRLGWGLAGAAVVLNTSWWVIVVAQLIYILSGTCGRAWTGFSWKAFQNLWGFVRLSLASAVMLCLEVWYYVVLILFAGYLKNAEVSVDALSICMSIVVWTVMAALGMNAAVSVRVSNELGAGHPRTAKFALAVAVVNSFSIGVVVSVFLIAVRKDYPSLFSSDTSVQDVVEELTPLLAFCILINNVQPVLSGMAVGAGWQATVAYVNITCYYLFGVPMGLILGYWLDWGIRGIWCGMLGGTIVQTSVLFYIFYKTNWNKEASMAGDRIRKWGGRQDSEQLAADDMLGNEDN</sequence>
<feature type="transmembrane region" description="Helical" evidence="7">
    <location>
        <begin position="211"/>
        <end position="233"/>
    </location>
</feature>
<evidence type="ECO:0000313" key="9">
    <source>
        <dbReference type="EMBL" id="OWM89673.1"/>
    </source>
</evidence>
<gene>
    <name evidence="12" type="primary">LOC116199710</name>
    <name evidence="9" type="ORF">CDL15_Pgr024421</name>
</gene>
<reference evidence="10" key="1">
    <citation type="journal article" date="2017" name="Plant J.">
        <title>The pomegranate (Punica granatum L.) genome and the genomics of punicalagin biosynthesis.</title>
        <authorList>
            <person name="Qin G."/>
            <person name="Xu C."/>
            <person name="Ming R."/>
            <person name="Tang H."/>
            <person name="Guyot R."/>
            <person name="Kramer E.M."/>
            <person name="Hu Y."/>
            <person name="Yi X."/>
            <person name="Qi Y."/>
            <person name="Xu X."/>
            <person name="Gao Z."/>
            <person name="Pan H."/>
            <person name="Jian J."/>
            <person name="Tian Y."/>
            <person name="Yue Z."/>
            <person name="Xu Y."/>
        </authorList>
    </citation>
    <scope>NUCLEOTIDE SEQUENCE [LARGE SCALE GENOMIC DNA]</scope>
    <source>
        <strain evidence="10">cv. Dabenzi</strain>
    </source>
</reference>
<evidence type="ECO:0000256" key="1">
    <source>
        <dbReference type="ARBA" id="ARBA00004141"/>
    </source>
</evidence>
<organism evidence="9 10">
    <name type="scientific">Punica granatum</name>
    <name type="common">Pomegranate</name>
    <dbReference type="NCBI Taxonomy" id="22663"/>
    <lineage>
        <taxon>Eukaryota</taxon>
        <taxon>Viridiplantae</taxon>
        <taxon>Streptophyta</taxon>
        <taxon>Embryophyta</taxon>
        <taxon>Tracheophyta</taxon>
        <taxon>Spermatophyta</taxon>
        <taxon>Magnoliopsida</taxon>
        <taxon>eudicotyledons</taxon>
        <taxon>Gunneridae</taxon>
        <taxon>Pentapetalae</taxon>
        <taxon>rosids</taxon>
        <taxon>malvids</taxon>
        <taxon>Myrtales</taxon>
        <taxon>Lythraceae</taxon>
        <taxon>Punica</taxon>
    </lineage>
</organism>
<dbReference type="CDD" id="cd13132">
    <property type="entry name" value="MATE_eukaryotic"/>
    <property type="match status" value="1"/>
</dbReference>
<feature type="transmembrane region" description="Helical" evidence="7">
    <location>
        <begin position="65"/>
        <end position="90"/>
    </location>
</feature>
<dbReference type="EMBL" id="MTKT01000666">
    <property type="protein sequence ID" value="OWM89673.1"/>
    <property type="molecule type" value="Genomic_DNA"/>
</dbReference>
<dbReference type="Proteomes" id="UP000197138">
    <property type="component" value="Unassembled WGS sequence"/>
</dbReference>
<reference evidence="9" key="2">
    <citation type="submission" date="2017-06" db="EMBL/GenBank/DDBJ databases">
        <title>The pomegranate genome and the genomics of punicalagin biosynthesis.</title>
        <authorList>
            <person name="Xu C."/>
        </authorList>
    </citation>
    <scope>NUCLEOTIDE SEQUENCE [LARGE SCALE GENOMIC DNA]</scope>
    <source>
        <tissue evidence="9">Fresh leaf</tissue>
    </source>
</reference>
<dbReference type="RefSeq" id="XP_031386031.1">
    <property type="nucleotide sequence ID" value="XM_031530171.1"/>
</dbReference>
<keyword evidence="5 7" id="KW-1133">Transmembrane helix</keyword>
<dbReference type="GO" id="GO:0042910">
    <property type="term" value="F:xenobiotic transmembrane transporter activity"/>
    <property type="evidence" value="ECO:0007669"/>
    <property type="project" value="InterPro"/>
</dbReference>
<proteinExistence type="inferred from homology"/>
<evidence type="ECO:0000313" key="12">
    <source>
        <dbReference type="RefSeq" id="XP_031386031.1"/>
    </source>
</evidence>